<accession>A0A7L8AE35</accession>
<proteinExistence type="predicted"/>
<dbReference type="KEGG" id="phal:H9I45_13005"/>
<dbReference type="InterPro" id="IPR025164">
    <property type="entry name" value="Toastrack_DUF4097"/>
</dbReference>
<dbReference type="EMBL" id="CP061813">
    <property type="protein sequence ID" value="QOD60252.1"/>
    <property type="molecule type" value="Genomic_DNA"/>
</dbReference>
<dbReference type="AlphaFoldDB" id="A0A7L8AE35"/>
<feature type="chain" id="PRO_5032768259" evidence="1">
    <location>
        <begin position="20"/>
        <end position="245"/>
    </location>
</feature>
<reference evidence="3 4" key="1">
    <citation type="journal article" date="2016" name="Int. J. Syst. Evol. Microbiol.">
        <title>Polaribacter haliotis sp. nov., isolated from the gut of abalone Haliotis discus hannai.</title>
        <authorList>
            <person name="Kim Y.O."/>
            <person name="Park I.S."/>
            <person name="Park S."/>
            <person name="Nam B.H."/>
            <person name="Park J.M."/>
            <person name="Kim D.G."/>
            <person name="Yoon J.H."/>
        </authorList>
    </citation>
    <scope>NUCLEOTIDE SEQUENCE [LARGE SCALE GENOMIC DNA]</scope>
    <source>
        <strain evidence="3 4">KCTC 52418</strain>
    </source>
</reference>
<evidence type="ECO:0000313" key="4">
    <source>
        <dbReference type="Proteomes" id="UP000516764"/>
    </source>
</evidence>
<feature type="signal peptide" evidence="1">
    <location>
        <begin position="1"/>
        <end position="19"/>
    </location>
</feature>
<sequence length="245" mass="27784">MKSLLLFIGLLLTFNNLTAQKKVIENTKANGIEDVYVNLKFASNIIIKNWNKNEISVEATVNIDDNKHNDYFNFKTDKIGGTYKISSDYGEYFKKYRSYFSHSHKEGEDTKDDEDCCKNQHSNIVNYVIYVPINMELKIKSISGSVEAEKYIGELNLDLISGNITIKKHSKNMHLKTISGDIDIYVSDAKFEAKTLSGSVYSDLDIDFDKNKKRGYGSKIIATINKGTSSLKLNTISGDIFLRKI</sequence>
<dbReference type="Pfam" id="PF13349">
    <property type="entry name" value="DUF4097"/>
    <property type="match status" value="1"/>
</dbReference>
<evidence type="ECO:0000256" key="1">
    <source>
        <dbReference type="SAM" id="SignalP"/>
    </source>
</evidence>
<organism evidence="3 4">
    <name type="scientific">Polaribacter haliotis</name>
    <dbReference type="NCBI Taxonomy" id="1888915"/>
    <lineage>
        <taxon>Bacteria</taxon>
        <taxon>Pseudomonadati</taxon>
        <taxon>Bacteroidota</taxon>
        <taxon>Flavobacteriia</taxon>
        <taxon>Flavobacteriales</taxon>
        <taxon>Flavobacteriaceae</taxon>
    </lineage>
</organism>
<name>A0A7L8AE35_9FLAO</name>
<evidence type="ECO:0000313" key="3">
    <source>
        <dbReference type="EMBL" id="QOD60252.1"/>
    </source>
</evidence>
<keyword evidence="4" id="KW-1185">Reference proteome</keyword>
<dbReference type="Proteomes" id="UP000516764">
    <property type="component" value="Chromosome"/>
</dbReference>
<evidence type="ECO:0000259" key="2">
    <source>
        <dbReference type="Pfam" id="PF13349"/>
    </source>
</evidence>
<dbReference type="RefSeq" id="WP_088353887.1">
    <property type="nucleotide sequence ID" value="NZ_CP061813.1"/>
</dbReference>
<keyword evidence="1" id="KW-0732">Signal</keyword>
<protein>
    <submittedName>
        <fullName evidence="3">DUF4097 family beta strand repeat protein</fullName>
    </submittedName>
</protein>
<dbReference type="OrthoDB" id="1115882at2"/>
<feature type="domain" description="DUF4097" evidence="2">
    <location>
        <begin position="135"/>
        <end position="242"/>
    </location>
</feature>
<gene>
    <name evidence="3" type="ORF">H9I45_13005</name>
</gene>